<dbReference type="PANTHER" id="PTHR43431">
    <property type="entry name" value="OXIDOREDUCTASE, SHORT CHAIN DEHYDROGENASE/REDUCTASE FAMILY (AFU_ORTHOLOGUE AFUA_5G14000)"/>
    <property type="match status" value="1"/>
</dbReference>
<evidence type="ECO:0000259" key="1">
    <source>
        <dbReference type="SMART" id="SM00822"/>
    </source>
</evidence>
<sequence length="374" mass="40464">MLLFRAPLERGIAWNCPVLLTRATLGGQTEVVHMTAARTQRSCATRARTSRAHLAEGTTFGGTVGRGATSRARLARAPPKEPPRRRHLWWNRWARPAAMARGVCLVFGAGAGIGAGIARRFARGGYTVCLVRRKDRDRLEALAAELRRLGVCAHAHLCDGTRESDVTDLIDTIESSIGPIEIAVYNVGANVGDRPIQALDARVFTRAWQLGALGAFLVGKAVSKHMAARGRGTLIFTSATAAVRGNQGQAAHSAAMMGRRGVAMSFAHELAASGVHVAHVVIDGMVDSPDTLGKFFPEQFQQMKALKGPQGGIVEPDKLSETYWHLHTQDRCVWTFELDVRPWTDTAWFHTGRAENAMGPRDGIAPPAARSSKL</sequence>
<dbReference type="InterPro" id="IPR036291">
    <property type="entry name" value="NAD(P)-bd_dom_sf"/>
</dbReference>
<gene>
    <name evidence="2" type="ORF">PCOR1329_LOCUS79322</name>
</gene>
<evidence type="ECO:0000313" key="2">
    <source>
        <dbReference type="EMBL" id="CAK0902834.1"/>
    </source>
</evidence>
<comment type="caution">
    <text evidence="2">The sequence shown here is derived from an EMBL/GenBank/DDBJ whole genome shotgun (WGS) entry which is preliminary data.</text>
</comment>
<proteinExistence type="predicted"/>
<reference evidence="2" key="1">
    <citation type="submission" date="2023-10" db="EMBL/GenBank/DDBJ databases">
        <authorList>
            <person name="Chen Y."/>
            <person name="Shah S."/>
            <person name="Dougan E. K."/>
            <person name="Thang M."/>
            <person name="Chan C."/>
        </authorList>
    </citation>
    <scope>NUCLEOTIDE SEQUENCE [LARGE SCALE GENOMIC DNA]</scope>
</reference>
<name>A0ABN9XS69_9DINO</name>
<keyword evidence="3" id="KW-1185">Reference proteome</keyword>
<dbReference type="InterPro" id="IPR002347">
    <property type="entry name" value="SDR_fam"/>
</dbReference>
<organism evidence="2 3">
    <name type="scientific">Prorocentrum cordatum</name>
    <dbReference type="NCBI Taxonomy" id="2364126"/>
    <lineage>
        <taxon>Eukaryota</taxon>
        <taxon>Sar</taxon>
        <taxon>Alveolata</taxon>
        <taxon>Dinophyceae</taxon>
        <taxon>Prorocentrales</taxon>
        <taxon>Prorocentraceae</taxon>
        <taxon>Prorocentrum</taxon>
    </lineage>
</organism>
<dbReference type="InterPro" id="IPR057326">
    <property type="entry name" value="KR_dom"/>
</dbReference>
<dbReference type="Gene3D" id="3.40.50.720">
    <property type="entry name" value="NAD(P)-binding Rossmann-like Domain"/>
    <property type="match status" value="1"/>
</dbReference>
<feature type="domain" description="Ketoreductase" evidence="1">
    <location>
        <begin position="102"/>
        <end position="289"/>
    </location>
</feature>
<evidence type="ECO:0000313" key="3">
    <source>
        <dbReference type="Proteomes" id="UP001189429"/>
    </source>
</evidence>
<dbReference type="SMART" id="SM00822">
    <property type="entry name" value="PKS_KR"/>
    <property type="match status" value="1"/>
</dbReference>
<dbReference type="SUPFAM" id="SSF51735">
    <property type="entry name" value="NAD(P)-binding Rossmann-fold domains"/>
    <property type="match status" value="1"/>
</dbReference>
<dbReference type="PANTHER" id="PTHR43431:SF7">
    <property type="entry name" value="OXIDOREDUCTASE, SHORT CHAIN DEHYDROGENASE_REDUCTASE FAMILY (AFU_ORTHOLOGUE AFUA_5G14000)"/>
    <property type="match status" value="1"/>
</dbReference>
<dbReference type="Proteomes" id="UP001189429">
    <property type="component" value="Unassembled WGS sequence"/>
</dbReference>
<accession>A0ABN9XS69</accession>
<protein>
    <recommendedName>
        <fullName evidence="1">Ketoreductase domain-containing protein</fullName>
    </recommendedName>
</protein>
<dbReference type="EMBL" id="CAUYUJ010021126">
    <property type="protein sequence ID" value="CAK0902834.1"/>
    <property type="molecule type" value="Genomic_DNA"/>
</dbReference>
<dbReference type="Pfam" id="PF00106">
    <property type="entry name" value="adh_short"/>
    <property type="match status" value="1"/>
</dbReference>
<dbReference type="PRINTS" id="PR00081">
    <property type="entry name" value="GDHRDH"/>
</dbReference>